<organism evidence="3 4">
    <name type="scientific">Paenibacillus monticola</name>
    <dbReference type="NCBI Taxonomy" id="2666075"/>
    <lineage>
        <taxon>Bacteria</taxon>
        <taxon>Bacillati</taxon>
        <taxon>Bacillota</taxon>
        <taxon>Bacilli</taxon>
        <taxon>Bacillales</taxon>
        <taxon>Paenibacillaceae</taxon>
        <taxon>Paenibacillus</taxon>
    </lineage>
</organism>
<feature type="signal peptide" evidence="1">
    <location>
        <begin position="1"/>
        <end position="26"/>
    </location>
</feature>
<gene>
    <name evidence="3" type="ORF">GJB61_20855</name>
</gene>
<protein>
    <submittedName>
        <fullName evidence="3">Alpha/beta fold hydrolase</fullName>
    </submittedName>
</protein>
<sequence length="281" mass="30440">MKSKVSGLMFLVVILIVSMFASIAGAETSTVGTTGKYDLGDYSLYANIQGVSNGKPTVIFESGYGDDSSIWAGIQSVVAQHTLTVSYDRAGLGQSDNVSENKKDAKDQVKALHKLLNRAHIPGPYIIVAHSIGGTNARVYADRYGEDVAGIVFVDSSFENQEEALYEALHEAFPDPVDYDAFIAAYTGQFTVEGSHETVLESLNQAADTVKHDPLRNIPISVITASQEQISEAFKSVWFGFHATLASYSDFSKSVTAENSGHYVMLSEPQLVINEILNLLN</sequence>
<dbReference type="AlphaFoldDB" id="A0A7X2L3L4"/>
<comment type="caution">
    <text evidence="3">The sequence shown here is derived from an EMBL/GenBank/DDBJ whole genome shotgun (WGS) entry which is preliminary data.</text>
</comment>
<dbReference type="GO" id="GO:0016020">
    <property type="term" value="C:membrane"/>
    <property type="evidence" value="ECO:0007669"/>
    <property type="project" value="TreeGrafter"/>
</dbReference>
<evidence type="ECO:0000313" key="3">
    <source>
        <dbReference type="EMBL" id="MRN55435.1"/>
    </source>
</evidence>
<keyword evidence="1" id="KW-0732">Signal</keyword>
<keyword evidence="3" id="KW-0378">Hydrolase</keyword>
<dbReference type="Gene3D" id="3.40.50.1820">
    <property type="entry name" value="alpha/beta hydrolase"/>
    <property type="match status" value="1"/>
</dbReference>
<name>A0A7X2L3L4_9BACL</name>
<dbReference type="Pfam" id="PF12697">
    <property type="entry name" value="Abhydrolase_6"/>
    <property type="match status" value="1"/>
</dbReference>
<dbReference type="InterPro" id="IPR000073">
    <property type="entry name" value="AB_hydrolase_1"/>
</dbReference>
<keyword evidence="4" id="KW-1185">Reference proteome</keyword>
<dbReference type="Proteomes" id="UP000463051">
    <property type="component" value="Unassembled WGS sequence"/>
</dbReference>
<dbReference type="EMBL" id="WJXB01000008">
    <property type="protein sequence ID" value="MRN55435.1"/>
    <property type="molecule type" value="Genomic_DNA"/>
</dbReference>
<dbReference type="InterPro" id="IPR050266">
    <property type="entry name" value="AB_hydrolase_sf"/>
</dbReference>
<dbReference type="PANTHER" id="PTHR43798">
    <property type="entry name" value="MONOACYLGLYCEROL LIPASE"/>
    <property type="match status" value="1"/>
</dbReference>
<reference evidence="3 4" key="1">
    <citation type="submission" date="2019-11" db="EMBL/GenBank/DDBJ databases">
        <title>Paenibacillus monticola sp. nov., a novel PGPR strain isolated from mountain sample in China.</title>
        <authorList>
            <person name="Zhao Q."/>
            <person name="Li H.-P."/>
            <person name="Zhang J.-L."/>
        </authorList>
    </citation>
    <scope>NUCLEOTIDE SEQUENCE [LARGE SCALE GENOMIC DNA]</scope>
    <source>
        <strain evidence="3 4">LC-T2</strain>
    </source>
</reference>
<dbReference type="SUPFAM" id="SSF53474">
    <property type="entry name" value="alpha/beta-Hydrolases"/>
    <property type="match status" value="1"/>
</dbReference>
<evidence type="ECO:0000259" key="2">
    <source>
        <dbReference type="Pfam" id="PF12697"/>
    </source>
</evidence>
<feature type="domain" description="AB hydrolase-1" evidence="2">
    <location>
        <begin position="59"/>
        <end position="273"/>
    </location>
</feature>
<dbReference type="PANTHER" id="PTHR43798:SF33">
    <property type="entry name" value="HYDROLASE, PUTATIVE (AFU_ORTHOLOGUE AFUA_2G14860)-RELATED"/>
    <property type="match status" value="1"/>
</dbReference>
<dbReference type="RefSeq" id="WP_154120927.1">
    <property type="nucleotide sequence ID" value="NZ_WJXB01000008.1"/>
</dbReference>
<accession>A0A7X2L3L4</accession>
<dbReference type="GO" id="GO:0016787">
    <property type="term" value="F:hydrolase activity"/>
    <property type="evidence" value="ECO:0007669"/>
    <property type="project" value="UniProtKB-KW"/>
</dbReference>
<evidence type="ECO:0000313" key="4">
    <source>
        <dbReference type="Proteomes" id="UP000463051"/>
    </source>
</evidence>
<dbReference type="InterPro" id="IPR029058">
    <property type="entry name" value="AB_hydrolase_fold"/>
</dbReference>
<evidence type="ECO:0000256" key="1">
    <source>
        <dbReference type="SAM" id="SignalP"/>
    </source>
</evidence>
<proteinExistence type="predicted"/>
<feature type="chain" id="PRO_5030509638" evidence="1">
    <location>
        <begin position="27"/>
        <end position="281"/>
    </location>
</feature>